<feature type="compositionally biased region" description="Low complexity" evidence="1">
    <location>
        <begin position="204"/>
        <end position="217"/>
    </location>
</feature>
<dbReference type="GO" id="GO:0003676">
    <property type="term" value="F:nucleic acid binding"/>
    <property type="evidence" value="ECO:0007669"/>
    <property type="project" value="InterPro"/>
</dbReference>
<dbReference type="RefSeq" id="XP_025364623.1">
    <property type="nucleotide sequence ID" value="XM_025508935.1"/>
</dbReference>
<accession>A0A316V0D7</accession>
<reference evidence="2 3" key="1">
    <citation type="journal article" date="2018" name="Mol. Biol. Evol.">
        <title>Broad Genomic Sampling Reveals a Smut Pathogenic Ancestry of the Fungal Clade Ustilaginomycotina.</title>
        <authorList>
            <person name="Kijpornyongpan T."/>
            <person name="Mondo S.J."/>
            <person name="Barry K."/>
            <person name="Sandor L."/>
            <person name="Lee J."/>
            <person name="Lipzen A."/>
            <person name="Pangilinan J."/>
            <person name="LaButti K."/>
            <person name="Hainaut M."/>
            <person name="Henrissat B."/>
            <person name="Grigoriev I.V."/>
            <person name="Spatafora J.W."/>
            <person name="Aime M.C."/>
        </authorList>
    </citation>
    <scope>NUCLEOTIDE SEQUENCE [LARGE SCALE GENOMIC DNA]</scope>
    <source>
        <strain evidence="2 3">MCA 5214</strain>
    </source>
</reference>
<dbReference type="InterPro" id="IPR012677">
    <property type="entry name" value="Nucleotide-bd_a/b_plait_sf"/>
</dbReference>
<feature type="compositionally biased region" description="Low complexity" evidence="1">
    <location>
        <begin position="330"/>
        <end position="348"/>
    </location>
</feature>
<name>A0A316V0D7_9BASI</name>
<keyword evidence="3" id="KW-1185">Reference proteome</keyword>
<dbReference type="EMBL" id="KZ819662">
    <property type="protein sequence ID" value="PWN30011.1"/>
    <property type="molecule type" value="Genomic_DNA"/>
</dbReference>
<organism evidence="2 3">
    <name type="scientific">Jaminaea rosea</name>
    <dbReference type="NCBI Taxonomy" id="1569628"/>
    <lineage>
        <taxon>Eukaryota</taxon>
        <taxon>Fungi</taxon>
        <taxon>Dikarya</taxon>
        <taxon>Basidiomycota</taxon>
        <taxon>Ustilaginomycotina</taxon>
        <taxon>Exobasidiomycetes</taxon>
        <taxon>Microstromatales</taxon>
        <taxon>Microstromatales incertae sedis</taxon>
        <taxon>Jaminaea</taxon>
    </lineage>
</organism>
<feature type="compositionally biased region" description="Polar residues" evidence="1">
    <location>
        <begin position="968"/>
        <end position="984"/>
    </location>
</feature>
<dbReference type="SUPFAM" id="SSF54928">
    <property type="entry name" value="RNA-binding domain, RBD"/>
    <property type="match status" value="1"/>
</dbReference>
<feature type="region of interest" description="Disordered" evidence="1">
    <location>
        <begin position="190"/>
        <end position="350"/>
    </location>
</feature>
<feature type="compositionally biased region" description="Polar residues" evidence="1">
    <location>
        <begin position="55"/>
        <end position="66"/>
    </location>
</feature>
<feature type="region of interest" description="Disordered" evidence="1">
    <location>
        <begin position="124"/>
        <end position="160"/>
    </location>
</feature>
<feature type="region of interest" description="Disordered" evidence="1">
    <location>
        <begin position="1053"/>
        <end position="1089"/>
    </location>
</feature>
<feature type="region of interest" description="Disordered" evidence="1">
    <location>
        <begin position="380"/>
        <end position="407"/>
    </location>
</feature>
<gene>
    <name evidence="2" type="ORF">BDZ90DRAFT_276516</name>
</gene>
<evidence type="ECO:0000313" key="2">
    <source>
        <dbReference type="EMBL" id="PWN30011.1"/>
    </source>
</evidence>
<protein>
    <submittedName>
        <fullName evidence="2">Uncharacterized protein</fullName>
    </submittedName>
</protein>
<dbReference type="AlphaFoldDB" id="A0A316V0D7"/>
<evidence type="ECO:0000313" key="3">
    <source>
        <dbReference type="Proteomes" id="UP000245884"/>
    </source>
</evidence>
<sequence>MPRWLEESVEGPQQVQLSSPTSALNAVAEATISNSRPRSQSDGFDDPFLSKKLENQTASASTLDDLNDQLTKARQALEALATTEQPRTSATLPLTSVPQLASLSIGRSPPAPGQRPTRVTSLGHLSRLPKSGVAETSQSGPALEPSSPQRRQRSKTSNDCKLPIQIITQVGGGARNHYSLGALKTKWIISGDSPRSSSSRRSRASSSVLDSSRSNHSFAQLDWQESGSPSRSRTHSEEVGSISVPSLASASSPARRGRLPSGALRARQDSGSFSVHSFSQRQQSATAALGAPEWRANAAPATTRTHSQPPPLAPSASTLPPRHALPMTKSMSVLPSTGSSTSLLNSSPPRKRAITDMTADQTAVPQPQGPRCSHLLPSAELASPLQPITTRDGGSLAESDSDDEVPPSAVASALQYYRTSPSRPPSYDIAQRLPCELCGALVLRWAILLPCGHRACTACCCSGVNQVSTTPPREHTCAACGQLVEGISLSLPAAEAARAAAMPAQQQGRSVFSLPSNEGDRASPRRQRERSSEIRRFPGVTEALLGLDKPLPAEMASKTLTQVAEEFQVDKYMAASALTTPPRAGQHLPLSVSPETTFNTDESFVLSEHASFYKPKHVGQAALHIGNDAVKRGKPLLPAQGISTNLSQAAAVPFFPTASSTSDLFSASGENEPYAVVRMDNIPWRTSYQDVIQWIPEADTLLPNATALPQPVHVPLDLRTGKTANSAFIELRNADAAKKLIRKRNNTKLMGRPVSLLLSSYDELLAELFPVREPLPPGVSYQHAAYWTPWQLDQLLHLMDFGAPQLKSPIKPIELTISLVELAPAELPYEHKLLLAERTLEVYCQGTQWLAHAVEGLSDALDRLVLAIASCAVLSVDLKDKLLEYIRHLSSKSNQTKKVNTLLGPQAQASYYQQQYAMATEHGGAHEYGYNPSAQPLSAPDASASREALWPPPPASTTTDSGHYGYTLHQQYTQQRSAPATTGRSPYYYPDGSMSATMARQDKQLGLSHYPYQQTYTQPPDADYEYGDYEYDAFSPIVNQGHLSSDSARALPLTGHVGPVDPQSTTSTHFSQHSQHHDESLSRRGSYSERVRQGINHYSATSTAFSAHSANPWKSMYDETHFEHLVNSVASRLAADSHT</sequence>
<dbReference type="Proteomes" id="UP000245884">
    <property type="component" value="Unassembled WGS sequence"/>
</dbReference>
<feature type="compositionally biased region" description="Low complexity" evidence="1">
    <location>
        <begin position="1063"/>
        <end position="1073"/>
    </location>
</feature>
<feature type="compositionally biased region" description="Low complexity" evidence="1">
    <location>
        <begin position="240"/>
        <end position="262"/>
    </location>
</feature>
<feature type="region of interest" description="Disordered" evidence="1">
    <location>
        <begin position="500"/>
        <end position="533"/>
    </location>
</feature>
<dbReference type="Gene3D" id="3.30.70.330">
    <property type="match status" value="1"/>
</dbReference>
<proteinExistence type="predicted"/>
<feature type="compositionally biased region" description="Polar residues" evidence="1">
    <location>
        <begin position="11"/>
        <end position="24"/>
    </location>
</feature>
<dbReference type="GeneID" id="37030758"/>
<feature type="compositionally biased region" description="Polar residues" evidence="1">
    <location>
        <begin position="269"/>
        <end position="286"/>
    </location>
</feature>
<feature type="region of interest" description="Disordered" evidence="1">
    <location>
        <begin position="927"/>
        <end position="994"/>
    </location>
</feature>
<dbReference type="STRING" id="1569628.A0A316V0D7"/>
<feature type="region of interest" description="Disordered" evidence="1">
    <location>
        <begin position="1"/>
        <end position="66"/>
    </location>
</feature>
<dbReference type="OrthoDB" id="336240at2759"/>
<feature type="compositionally biased region" description="Basic and acidic residues" evidence="1">
    <location>
        <begin position="1075"/>
        <end position="1089"/>
    </location>
</feature>
<feature type="compositionally biased region" description="Polar residues" evidence="1">
    <location>
        <begin position="31"/>
        <end position="42"/>
    </location>
</feature>
<evidence type="ECO:0000256" key="1">
    <source>
        <dbReference type="SAM" id="MobiDB-lite"/>
    </source>
</evidence>
<dbReference type="InterPro" id="IPR035979">
    <property type="entry name" value="RBD_domain_sf"/>
</dbReference>